<dbReference type="OrthoDB" id="10253954at2759"/>
<dbReference type="InterPro" id="IPR003546">
    <property type="entry name" value="Tyr_Pase_SptP/YopH"/>
</dbReference>
<dbReference type="SUPFAM" id="SSF52799">
    <property type="entry name" value="(Phosphotyrosine protein) phosphatases II"/>
    <property type="match status" value="1"/>
</dbReference>
<reference evidence="8" key="1">
    <citation type="submission" date="2021-03" db="EMBL/GenBank/DDBJ databases">
        <authorList>
            <person name="Palmer J.M."/>
        </authorList>
    </citation>
    <scope>NUCLEOTIDE SEQUENCE</scope>
    <source>
        <strain evidence="8">ARV_011</strain>
    </source>
</reference>
<keyword evidence="3" id="KW-0964">Secreted</keyword>
<evidence type="ECO:0000256" key="3">
    <source>
        <dbReference type="ARBA" id="ARBA00022525"/>
    </source>
</evidence>
<dbReference type="RefSeq" id="XP_043049922.1">
    <property type="nucleotide sequence ID" value="XM_043195256.1"/>
</dbReference>
<feature type="domain" description="Tyrosine specific protein phosphatases" evidence="7">
    <location>
        <begin position="294"/>
        <end position="379"/>
    </location>
</feature>
<proteinExistence type="inferred from homology"/>
<evidence type="ECO:0000256" key="2">
    <source>
        <dbReference type="ARBA" id="ARBA00009649"/>
    </source>
</evidence>
<keyword evidence="4" id="KW-0378">Hydrolase</keyword>
<comment type="caution">
    <text evidence="8">The sequence shown here is derived from an EMBL/GenBank/DDBJ whole genome shotgun (WGS) entry which is preliminary data.</text>
</comment>
<dbReference type="Gene3D" id="3.90.190.10">
    <property type="entry name" value="Protein tyrosine phosphatase superfamily"/>
    <property type="match status" value="1"/>
</dbReference>
<dbReference type="PANTHER" id="PTHR19134">
    <property type="entry name" value="RECEPTOR-TYPE TYROSINE-PROTEIN PHOSPHATASE"/>
    <property type="match status" value="1"/>
</dbReference>
<dbReference type="SMART" id="SM00194">
    <property type="entry name" value="PTPc"/>
    <property type="match status" value="1"/>
</dbReference>
<dbReference type="InterPro" id="IPR000242">
    <property type="entry name" value="PTP_cat"/>
</dbReference>
<name>A0A9P7VAU7_9ASCO</name>
<protein>
    <submittedName>
        <fullName evidence="8">Uncharacterized protein</fullName>
    </submittedName>
</protein>
<comment type="subcellular location">
    <subcellularLocation>
        <location evidence="1">Secreted</location>
    </subcellularLocation>
</comment>
<dbReference type="GO" id="GO:0005576">
    <property type="term" value="C:extracellular region"/>
    <property type="evidence" value="ECO:0007669"/>
    <property type="project" value="UniProtKB-SubCell"/>
</dbReference>
<dbReference type="PROSITE" id="PS50056">
    <property type="entry name" value="TYR_PHOSPHATASE_2"/>
    <property type="match status" value="1"/>
</dbReference>
<feature type="domain" description="Tyrosine-protein phosphatase" evidence="6">
    <location>
        <begin position="83"/>
        <end position="388"/>
    </location>
</feature>
<dbReference type="InterPro" id="IPR029021">
    <property type="entry name" value="Prot-tyrosine_phosphatase-like"/>
</dbReference>
<dbReference type="PROSITE" id="PS00383">
    <property type="entry name" value="TYR_PHOSPHATASE_1"/>
    <property type="match status" value="1"/>
</dbReference>
<dbReference type="InterPro" id="IPR003595">
    <property type="entry name" value="Tyr_Pase_cat"/>
</dbReference>
<evidence type="ECO:0000256" key="4">
    <source>
        <dbReference type="ARBA" id="ARBA00022801"/>
    </source>
</evidence>
<dbReference type="PANTHER" id="PTHR19134:SF449">
    <property type="entry name" value="TYROSINE-PROTEIN PHOSPHATASE 1"/>
    <property type="match status" value="1"/>
</dbReference>
<dbReference type="InterPro" id="IPR000387">
    <property type="entry name" value="Tyr_Pase_dom"/>
</dbReference>
<dbReference type="GO" id="GO:0004725">
    <property type="term" value="F:protein tyrosine phosphatase activity"/>
    <property type="evidence" value="ECO:0007669"/>
    <property type="project" value="InterPro"/>
</dbReference>
<dbReference type="Pfam" id="PF00102">
    <property type="entry name" value="Y_phosphatase"/>
    <property type="match status" value="1"/>
</dbReference>
<dbReference type="CDD" id="cd18533">
    <property type="entry name" value="PTP_fungal"/>
    <property type="match status" value="1"/>
</dbReference>
<dbReference type="InterPro" id="IPR050348">
    <property type="entry name" value="Protein-Tyr_Phosphatase"/>
</dbReference>
<evidence type="ECO:0000259" key="6">
    <source>
        <dbReference type="PROSITE" id="PS50055"/>
    </source>
</evidence>
<dbReference type="PROSITE" id="PS50055">
    <property type="entry name" value="TYR_PHOSPHATASE_PTP"/>
    <property type="match status" value="1"/>
</dbReference>
<dbReference type="EMBL" id="JAHMUF010000007">
    <property type="protein sequence ID" value="KAG7194375.1"/>
    <property type="molecule type" value="Genomic_DNA"/>
</dbReference>
<evidence type="ECO:0000259" key="7">
    <source>
        <dbReference type="PROSITE" id="PS50056"/>
    </source>
</evidence>
<evidence type="ECO:0000313" key="9">
    <source>
        <dbReference type="Proteomes" id="UP000790833"/>
    </source>
</evidence>
<accession>A0A9P7VAU7</accession>
<gene>
    <name evidence="8" type="ORF">KQ657_004587</name>
</gene>
<dbReference type="AlphaFoldDB" id="A0A9P7VAU7"/>
<dbReference type="Proteomes" id="UP000790833">
    <property type="component" value="Unassembled WGS sequence"/>
</dbReference>
<evidence type="ECO:0000313" key="8">
    <source>
        <dbReference type="EMBL" id="KAG7194375.1"/>
    </source>
</evidence>
<dbReference type="PIRSF" id="PIRSF000938">
    <property type="entry name" value="PTPN1_yeast"/>
    <property type="match status" value="1"/>
</dbReference>
<dbReference type="PRINTS" id="PR00700">
    <property type="entry name" value="PRTYPHPHTASE"/>
</dbReference>
<dbReference type="InterPro" id="IPR016277">
    <property type="entry name" value="Ptp1"/>
</dbReference>
<comment type="similarity">
    <text evidence="2">Belongs to the protein-tyrosine phosphatase family. Non-receptor class subfamily.</text>
</comment>
<dbReference type="PRINTS" id="PR01371">
    <property type="entry name" value="BACYPHPHTASE"/>
</dbReference>
<dbReference type="GeneID" id="66117961"/>
<keyword evidence="9" id="KW-1185">Reference proteome</keyword>
<sequence>MTLVLKKLVLYCWNWVVPPQKRRKKSDKDELDPERSHLQIVIRAARVGYRRLVTAKQSKSTIINLLFRSMSVPKYLGTSLNSQQVKFEMLSQLEHNHLNHGRSHPKTSQWASEHAHTEVARGRNRYSNVFPYDRTRVSLPILDGHSDYINASYVSIRLPESEKVETRYIATQGPLNNTVHHFWAMCYNESEKQGNDVVIIAMLTPTVESNMIKCSCYWPEIDGSEYDFSESLKADGSVLQLLSLKRIRTEYNHTGQFHCTVLELRQGTKLKTVYHIYYEGWADTRVPPSLAPLLEISKVISQLQATNTRGTDPIPIVHCSAGVGRTGTFIVLDTLLNLQNFHQIGLKQDGEHHYDPIFDLVDQLRNNRMMMVQTVHQYRFLYQATRDYYKATYFDGVRE</sequence>
<dbReference type="SMART" id="SM00404">
    <property type="entry name" value="PTPc_motif"/>
    <property type="match status" value="1"/>
</dbReference>
<dbReference type="InterPro" id="IPR016130">
    <property type="entry name" value="Tyr_Pase_AS"/>
</dbReference>
<organism evidence="8 9">
    <name type="scientific">Scheffersomyces spartinae</name>
    <dbReference type="NCBI Taxonomy" id="45513"/>
    <lineage>
        <taxon>Eukaryota</taxon>
        <taxon>Fungi</taxon>
        <taxon>Dikarya</taxon>
        <taxon>Ascomycota</taxon>
        <taxon>Saccharomycotina</taxon>
        <taxon>Pichiomycetes</taxon>
        <taxon>Debaryomycetaceae</taxon>
        <taxon>Scheffersomyces</taxon>
    </lineage>
</organism>
<evidence type="ECO:0000256" key="5">
    <source>
        <dbReference type="ARBA" id="ARBA00023026"/>
    </source>
</evidence>
<keyword evidence="5" id="KW-0843">Virulence</keyword>
<evidence type="ECO:0000256" key="1">
    <source>
        <dbReference type="ARBA" id="ARBA00004613"/>
    </source>
</evidence>